<organism evidence="1 2">
    <name type="scientific">Mucilaginibacter straminoryzae</name>
    <dbReference type="NCBI Taxonomy" id="2932774"/>
    <lineage>
        <taxon>Bacteria</taxon>
        <taxon>Pseudomonadati</taxon>
        <taxon>Bacteroidota</taxon>
        <taxon>Sphingobacteriia</taxon>
        <taxon>Sphingobacteriales</taxon>
        <taxon>Sphingobacteriaceae</taxon>
        <taxon>Mucilaginibacter</taxon>
    </lineage>
</organism>
<reference evidence="1" key="1">
    <citation type="submission" date="2022-04" db="EMBL/GenBank/DDBJ databases">
        <title>Mucilaginibacter sp. RS28 isolated from freshwater.</title>
        <authorList>
            <person name="Ko S.-R."/>
        </authorList>
    </citation>
    <scope>NUCLEOTIDE SEQUENCE</scope>
    <source>
        <strain evidence="1">RS28</strain>
    </source>
</reference>
<comment type="caution">
    <text evidence="1">The sequence shown here is derived from an EMBL/GenBank/DDBJ whole genome shotgun (WGS) entry which is preliminary data.</text>
</comment>
<proteinExistence type="predicted"/>
<evidence type="ECO:0000313" key="2">
    <source>
        <dbReference type="Proteomes" id="UP001139450"/>
    </source>
</evidence>
<gene>
    <name evidence="1" type="ORF">MUY27_05230</name>
</gene>
<accession>A0A9X2B8W8</accession>
<evidence type="ECO:0000313" key="1">
    <source>
        <dbReference type="EMBL" id="MCJ8209100.1"/>
    </source>
</evidence>
<dbReference type="AlphaFoldDB" id="A0A9X2B8W8"/>
<protein>
    <submittedName>
        <fullName evidence="1">Uncharacterized protein</fullName>
    </submittedName>
</protein>
<name>A0A9X2B8W8_9SPHI</name>
<dbReference type="Proteomes" id="UP001139450">
    <property type="component" value="Unassembled WGS sequence"/>
</dbReference>
<dbReference type="EMBL" id="JALJEJ010000002">
    <property type="protein sequence ID" value="MCJ8209100.1"/>
    <property type="molecule type" value="Genomic_DNA"/>
</dbReference>
<sequence length="66" mass="7779">MGNKTTGSFERIKNLKEQFQHLSSEKLAKRLLNFRESNDISIAYKQILKERGIDDYLIYLDSLENN</sequence>
<keyword evidence="2" id="KW-1185">Reference proteome</keyword>
<dbReference type="RefSeq" id="WP_245128934.1">
    <property type="nucleotide sequence ID" value="NZ_JALJEJ010000002.1"/>
</dbReference>